<organism evidence="2 3">
    <name type="scientific">Phlyctema vagabunda</name>
    <dbReference type="NCBI Taxonomy" id="108571"/>
    <lineage>
        <taxon>Eukaryota</taxon>
        <taxon>Fungi</taxon>
        <taxon>Dikarya</taxon>
        <taxon>Ascomycota</taxon>
        <taxon>Pezizomycotina</taxon>
        <taxon>Leotiomycetes</taxon>
        <taxon>Helotiales</taxon>
        <taxon>Dermateaceae</taxon>
        <taxon>Phlyctema</taxon>
    </lineage>
</organism>
<name>A0ABR4PIK9_9HELO</name>
<sequence>MPNWKTYESSVRLLSAIIAAHPNLKLNYDETSTLFGDGCTPKALMHRMTQARRDGDALKEAVARGEEPAKVILSGSTSQSKAKELSKHYGDNCTAKAVQRRLDKLKPDAAGFREAVAAGIDPFTIPLTPHSSEGTKDISDRFGGDCTKSAVENRFRRIKTDAKLINDALSNKIDPITLPIGDTNDLCKYMGSDTTPGGIEFQFRRIKAGAKSQKAAVVAGNDPKDIEFDPKGKAEISKCMGEDTTAGGIRFQFSDRIKPGAQRQLAALAAGEDPQFVEVDIKGAKGKTAQLFGSDVTPKAISEQISKIWKARARLQRAALDRGEDPKDIVFDGVTKELPKAKATKQIVKYYPEATASALEHRFRPIKRTAIELREAFERDDTNDAVADKFGEGVTGKAVSERMVRMKREPAWDLTGTGEESGNGTASAKATPRKRGTPKKKAVAHDDAGSDDEETFTPSKKGALNKVKGGRVSKARGKNGNGASMSLDNDDIIKSEGGGYGDSQDFDEPLAEYNEDNYDIHGEAQTSYGRGYTQEDYEA</sequence>
<feature type="compositionally biased region" description="Polar residues" evidence="1">
    <location>
        <begin position="418"/>
        <end position="428"/>
    </location>
</feature>
<feature type="compositionally biased region" description="Basic residues" evidence="1">
    <location>
        <begin position="468"/>
        <end position="477"/>
    </location>
</feature>
<accession>A0ABR4PIK9</accession>
<evidence type="ECO:0000313" key="2">
    <source>
        <dbReference type="EMBL" id="KAL3422932.1"/>
    </source>
</evidence>
<dbReference type="Proteomes" id="UP001629113">
    <property type="component" value="Unassembled WGS sequence"/>
</dbReference>
<feature type="compositionally biased region" description="Acidic residues" evidence="1">
    <location>
        <begin position="504"/>
        <end position="516"/>
    </location>
</feature>
<evidence type="ECO:0000256" key="1">
    <source>
        <dbReference type="SAM" id="MobiDB-lite"/>
    </source>
</evidence>
<evidence type="ECO:0000313" key="3">
    <source>
        <dbReference type="Proteomes" id="UP001629113"/>
    </source>
</evidence>
<dbReference type="EMBL" id="JBFCZG010000004">
    <property type="protein sequence ID" value="KAL3422932.1"/>
    <property type="molecule type" value="Genomic_DNA"/>
</dbReference>
<keyword evidence="3" id="KW-1185">Reference proteome</keyword>
<proteinExistence type="predicted"/>
<feature type="region of interest" description="Disordered" evidence="1">
    <location>
        <begin position="408"/>
        <end position="516"/>
    </location>
</feature>
<gene>
    <name evidence="2" type="ORF">PVAG01_04679</name>
</gene>
<feature type="compositionally biased region" description="Basic residues" evidence="1">
    <location>
        <begin position="431"/>
        <end position="442"/>
    </location>
</feature>
<reference evidence="2 3" key="1">
    <citation type="submission" date="2024-06" db="EMBL/GenBank/DDBJ databases">
        <title>Complete genome of Phlyctema vagabunda strain 19-DSS-EL-015.</title>
        <authorList>
            <person name="Fiorenzani C."/>
        </authorList>
    </citation>
    <scope>NUCLEOTIDE SEQUENCE [LARGE SCALE GENOMIC DNA]</scope>
    <source>
        <strain evidence="2 3">19-DSS-EL-015</strain>
    </source>
</reference>
<comment type="caution">
    <text evidence="2">The sequence shown here is derived from an EMBL/GenBank/DDBJ whole genome shotgun (WGS) entry which is preliminary data.</text>
</comment>
<protein>
    <submittedName>
        <fullName evidence="2">Uncharacterized protein</fullName>
    </submittedName>
</protein>